<proteinExistence type="predicted"/>
<protein>
    <submittedName>
        <fullName evidence="1">Uncharacterized protein</fullName>
    </submittedName>
</protein>
<evidence type="ECO:0000313" key="2">
    <source>
        <dbReference type="Proteomes" id="UP000254939"/>
    </source>
</evidence>
<dbReference type="OrthoDB" id="8387065at2"/>
<comment type="caution">
    <text evidence="1">The sequence shown here is derived from an EMBL/GenBank/DDBJ whole genome shotgun (WGS) entry which is preliminary data.</text>
</comment>
<organism evidence="1 2">
    <name type="scientific">Rhizobium grahamii</name>
    <dbReference type="NCBI Taxonomy" id="1120045"/>
    <lineage>
        <taxon>Bacteria</taxon>
        <taxon>Pseudomonadati</taxon>
        <taxon>Pseudomonadota</taxon>
        <taxon>Alphaproteobacteria</taxon>
        <taxon>Hyphomicrobiales</taxon>
        <taxon>Rhizobiaceae</taxon>
        <taxon>Rhizobium/Agrobacterium group</taxon>
        <taxon>Rhizobium</taxon>
    </lineage>
</organism>
<dbReference type="Proteomes" id="UP000254939">
    <property type="component" value="Unassembled WGS sequence"/>
</dbReference>
<name>A0A370KJ89_9HYPH</name>
<evidence type="ECO:0000313" key="1">
    <source>
        <dbReference type="EMBL" id="RDJ06125.1"/>
    </source>
</evidence>
<sequence length="110" mass="12221">MASMITDIVSATGKLEAAILDVTNLSPGSPDRSRSMRAKAKLLPQVLVKHFPELSWIERELRGVFEACSDAIDRKSVNPVVAKAAISIADEYRQVIDSMKDTRQFSRRMS</sequence>
<dbReference type="AlphaFoldDB" id="A0A370KJ89"/>
<reference evidence="1 2" key="1">
    <citation type="submission" date="2017-03" db="EMBL/GenBank/DDBJ databases">
        <title>Genome analysis of Rhizobial strains effectives or ineffectives for nitrogen fixation isolated from bean seeds.</title>
        <authorList>
            <person name="Peralta H."/>
            <person name="Aguilar-Vera A."/>
            <person name="Mora Y."/>
            <person name="Vargas-Lagunas C."/>
            <person name="Girard L."/>
            <person name="Mora J."/>
        </authorList>
    </citation>
    <scope>NUCLEOTIDE SEQUENCE [LARGE SCALE GENOMIC DNA]</scope>
    <source>
        <strain evidence="1 2">CCGM3</strain>
    </source>
</reference>
<accession>A0A370KJ89</accession>
<dbReference type="EMBL" id="NAAC01000030">
    <property type="protein sequence ID" value="RDJ06125.1"/>
    <property type="molecule type" value="Genomic_DNA"/>
</dbReference>
<gene>
    <name evidence="1" type="ORF">B5K06_23360</name>
</gene>